<reference evidence="2 3" key="1">
    <citation type="submission" date="2021-04" db="EMBL/GenBank/DDBJ databases">
        <title>Novel species identification of genus Shewanella.</title>
        <authorList>
            <person name="Liu G."/>
        </authorList>
    </citation>
    <scope>NUCLEOTIDE SEQUENCE [LARGE SCALE GENOMIC DNA]</scope>
    <source>
        <strain evidence="2 3">FJAT-54481</strain>
    </source>
</reference>
<protein>
    <submittedName>
        <fullName evidence="2">GNAT family N-acetyltransferase</fullName>
    </submittedName>
</protein>
<dbReference type="InterPro" id="IPR051531">
    <property type="entry name" value="N-acetyltransferase"/>
</dbReference>
<gene>
    <name evidence="2" type="ORF">KDN34_07265</name>
</gene>
<proteinExistence type="predicted"/>
<evidence type="ECO:0000259" key="1">
    <source>
        <dbReference type="PROSITE" id="PS51186"/>
    </source>
</evidence>
<accession>A0ABX7YY01</accession>
<dbReference type="EMBL" id="CP073587">
    <property type="protein sequence ID" value="QUN07216.1"/>
    <property type="molecule type" value="Genomic_DNA"/>
</dbReference>
<dbReference type="PROSITE" id="PS51186">
    <property type="entry name" value="GNAT"/>
    <property type="match status" value="1"/>
</dbReference>
<dbReference type="PANTHER" id="PTHR43792">
    <property type="entry name" value="GNAT FAMILY, PUTATIVE (AFU_ORTHOLOGUE AFUA_3G00765)-RELATED-RELATED"/>
    <property type="match status" value="1"/>
</dbReference>
<dbReference type="InterPro" id="IPR000182">
    <property type="entry name" value="GNAT_dom"/>
</dbReference>
<name>A0ABX7YY01_9GAMM</name>
<dbReference type="PANTHER" id="PTHR43792:SF1">
    <property type="entry name" value="N-ACETYLTRANSFERASE DOMAIN-CONTAINING PROTEIN"/>
    <property type="match status" value="1"/>
</dbReference>
<dbReference type="RefSeq" id="WP_212596219.1">
    <property type="nucleotide sequence ID" value="NZ_CP073587.1"/>
</dbReference>
<dbReference type="SUPFAM" id="SSF55729">
    <property type="entry name" value="Acyl-CoA N-acyltransferases (Nat)"/>
    <property type="match status" value="1"/>
</dbReference>
<sequence length="180" mass="20322">MNTSPLPWRAQRVMLRSFCPEDLHHFHGYRSDPRVAQLQGWEPHTLEQSQQFVDAQSQLSFPVAGQWQQLAVVRLSDQQLIGDVGIWLSEALDEAEFGLSITHDAQGQGYGREVCGSLLELIFSTTPVTRVIACTDRRNRACIKALQHAGMQLELCRQAQYKGETCEELQFVICHDGKLA</sequence>
<evidence type="ECO:0000313" key="3">
    <source>
        <dbReference type="Proteomes" id="UP000679575"/>
    </source>
</evidence>
<dbReference type="Gene3D" id="3.40.630.30">
    <property type="match status" value="1"/>
</dbReference>
<keyword evidence="3" id="KW-1185">Reference proteome</keyword>
<organism evidence="2 3">
    <name type="scientific">Shewanella yunxiaonensis</name>
    <dbReference type="NCBI Taxonomy" id="2829809"/>
    <lineage>
        <taxon>Bacteria</taxon>
        <taxon>Pseudomonadati</taxon>
        <taxon>Pseudomonadota</taxon>
        <taxon>Gammaproteobacteria</taxon>
        <taxon>Alteromonadales</taxon>
        <taxon>Shewanellaceae</taxon>
        <taxon>Shewanella</taxon>
    </lineage>
</organism>
<feature type="domain" description="N-acetyltransferase" evidence="1">
    <location>
        <begin position="13"/>
        <end position="173"/>
    </location>
</feature>
<dbReference type="Pfam" id="PF13302">
    <property type="entry name" value="Acetyltransf_3"/>
    <property type="match status" value="1"/>
</dbReference>
<evidence type="ECO:0000313" key="2">
    <source>
        <dbReference type="EMBL" id="QUN07216.1"/>
    </source>
</evidence>
<dbReference type="InterPro" id="IPR016181">
    <property type="entry name" value="Acyl_CoA_acyltransferase"/>
</dbReference>
<dbReference type="Proteomes" id="UP000679575">
    <property type="component" value="Chromosome"/>
</dbReference>